<comment type="caution">
    <text evidence="1">The sequence shown here is derived from an EMBL/GenBank/DDBJ whole genome shotgun (WGS) entry which is preliminary data.</text>
</comment>
<proteinExistence type="predicted"/>
<dbReference type="EMBL" id="QXTG01000001">
    <property type="protein sequence ID" value="RIX30469.1"/>
    <property type="molecule type" value="Genomic_DNA"/>
</dbReference>
<reference evidence="2" key="1">
    <citation type="submission" date="2018-09" db="EMBL/GenBank/DDBJ databases">
        <authorList>
            <person name="Kim I."/>
        </authorList>
    </citation>
    <scope>NUCLEOTIDE SEQUENCE [LARGE SCALE GENOMIC DNA]</scope>
    <source>
        <strain evidence="2">DD4a</strain>
    </source>
</reference>
<dbReference type="Proteomes" id="UP000265742">
    <property type="component" value="Unassembled WGS sequence"/>
</dbReference>
<dbReference type="RefSeq" id="WP_119480830.1">
    <property type="nucleotide sequence ID" value="NZ_QXTG01000001.1"/>
</dbReference>
<dbReference type="AlphaFoldDB" id="A0A3A1U883"/>
<keyword evidence="2" id="KW-1185">Reference proteome</keyword>
<evidence type="ECO:0000313" key="2">
    <source>
        <dbReference type="Proteomes" id="UP000265742"/>
    </source>
</evidence>
<accession>A0A3A1U883</accession>
<protein>
    <submittedName>
        <fullName evidence="1">Uncharacterized protein</fullName>
    </submittedName>
</protein>
<gene>
    <name evidence="1" type="ORF">D1781_03305</name>
</gene>
<dbReference type="OrthoDB" id="5023513at2"/>
<sequence length="61" mass="6941">MRKSVLLLAVVGGAAYVLGQRAQRPSDTHYTPYQRAALLWTDPRVVKARRRIKHTARRAGR</sequence>
<name>A0A3A1U883_9MICO</name>
<evidence type="ECO:0000313" key="1">
    <source>
        <dbReference type="EMBL" id="RIX30469.1"/>
    </source>
</evidence>
<organism evidence="1 2">
    <name type="scientific">Amnibacterium setariae</name>
    <dbReference type="NCBI Taxonomy" id="2306585"/>
    <lineage>
        <taxon>Bacteria</taxon>
        <taxon>Bacillati</taxon>
        <taxon>Actinomycetota</taxon>
        <taxon>Actinomycetes</taxon>
        <taxon>Micrococcales</taxon>
        <taxon>Microbacteriaceae</taxon>
        <taxon>Amnibacterium</taxon>
    </lineage>
</organism>